<accession>A0A368SLX0</accession>
<protein>
    <submittedName>
        <fullName evidence="1">Uncharacterized protein</fullName>
    </submittedName>
</protein>
<organism evidence="1">
    <name type="scientific">Setaria italica</name>
    <name type="common">Foxtail millet</name>
    <name type="synonym">Panicum italicum</name>
    <dbReference type="NCBI Taxonomy" id="4555"/>
    <lineage>
        <taxon>Eukaryota</taxon>
        <taxon>Viridiplantae</taxon>
        <taxon>Streptophyta</taxon>
        <taxon>Embryophyta</taxon>
        <taxon>Tracheophyta</taxon>
        <taxon>Spermatophyta</taxon>
        <taxon>Magnoliopsida</taxon>
        <taxon>Liliopsida</taxon>
        <taxon>Poales</taxon>
        <taxon>Poaceae</taxon>
        <taxon>PACMAD clade</taxon>
        <taxon>Panicoideae</taxon>
        <taxon>Panicodae</taxon>
        <taxon>Paniceae</taxon>
        <taxon>Cenchrinae</taxon>
        <taxon>Setaria</taxon>
    </lineage>
</organism>
<name>A0A368SLX0_SETIT</name>
<proteinExistence type="predicted"/>
<gene>
    <name evidence="1" type="ORF">SETIT_9G294300v2</name>
</gene>
<reference evidence="1" key="1">
    <citation type="journal article" date="2012" name="Nat. Biotechnol.">
        <title>Reference genome sequence of the model plant Setaria.</title>
        <authorList>
            <person name="Bennetzen J.L."/>
            <person name="Schmutz J."/>
            <person name="Wang H."/>
            <person name="Percifield R."/>
            <person name="Hawkins J."/>
            <person name="Pontaroli A.C."/>
            <person name="Estep M."/>
            <person name="Feng L."/>
            <person name="Vaughn J.N."/>
            <person name="Grimwood J."/>
            <person name="Jenkins J."/>
            <person name="Barry K."/>
            <person name="Lindquist E."/>
            <person name="Hellsten U."/>
            <person name="Deshpande S."/>
            <person name="Wang X."/>
            <person name="Wu X."/>
            <person name="Mitros T."/>
            <person name="Triplett J."/>
            <person name="Yang X."/>
            <person name="Ye C.Y."/>
            <person name="Mauro-Herrera M."/>
            <person name="Wang L."/>
            <person name="Li P."/>
            <person name="Sharma M."/>
            <person name="Sharma R."/>
            <person name="Ronald P.C."/>
            <person name="Panaud O."/>
            <person name="Kellogg E.A."/>
            <person name="Brutnell T.P."/>
            <person name="Doust A.N."/>
            <person name="Tuskan G.A."/>
            <person name="Rokhsar D."/>
            <person name="Devos K.M."/>
        </authorList>
    </citation>
    <scope>NUCLEOTIDE SEQUENCE [LARGE SCALE GENOMIC DNA]</scope>
    <source>
        <strain evidence="1">Yugu1</strain>
    </source>
</reference>
<sequence>MSLKKRSPSFLSSSSPLASSAGRVRSTRYGWVSHAGGMCIVLVRRRNLLRWFGSRSLSPSPTPPPPPHPCFAPSPAFSNPTLRLIRHKSGALDCPLMDPPPLAPSPQLRFFLCQSPCRCGRPARRVRLALVVAAEARAMLMVRSVGMDGMTRQRTSRAQPVCR</sequence>
<dbReference type="AlphaFoldDB" id="A0A368SLX0"/>
<dbReference type="EMBL" id="CM003536">
    <property type="protein sequence ID" value="RCV43436.1"/>
    <property type="molecule type" value="Genomic_DNA"/>
</dbReference>
<reference evidence="1" key="2">
    <citation type="submission" date="2015-07" db="EMBL/GenBank/DDBJ databases">
        <authorList>
            <person name="Noorani M."/>
        </authorList>
    </citation>
    <scope>NUCLEOTIDE SEQUENCE</scope>
    <source>
        <strain evidence="1">Yugu1</strain>
    </source>
</reference>
<evidence type="ECO:0000313" key="1">
    <source>
        <dbReference type="EMBL" id="RCV43436.1"/>
    </source>
</evidence>